<dbReference type="RefSeq" id="WP_394300104.1">
    <property type="nucleotide sequence ID" value="NZ_JBHMQT010000006.1"/>
</dbReference>
<keyword evidence="2" id="KW-1185">Reference proteome</keyword>
<reference evidence="1 2" key="1">
    <citation type="submission" date="2024-09" db="EMBL/GenBank/DDBJ databases">
        <authorList>
            <person name="Sun Q."/>
            <person name="Mori K."/>
        </authorList>
    </citation>
    <scope>NUCLEOTIDE SEQUENCE [LARGE SCALE GENOMIC DNA]</scope>
    <source>
        <strain evidence="1 2">TBRC 1851</strain>
    </source>
</reference>
<proteinExistence type="predicted"/>
<comment type="caution">
    <text evidence="1">The sequence shown here is derived from an EMBL/GenBank/DDBJ whole genome shotgun (WGS) entry which is preliminary data.</text>
</comment>
<sequence length="100" mass="11284">MTPRTSRSTTSPCPRARHGPLVYHYFGGKRELYVAALRSATGELDARGLDWLEHRDVDRAGLERMLVDQMVAMLMVAAEHDQEVGRLLTHVQPDRRKTAG</sequence>
<dbReference type="Proteomes" id="UP001589870">
    <property type="component" value="Unassembled WGS sequence"/>
</dbReference>
<name>A0ABV6U0F7_9ACTN</name>
<evidence type="ECO:0008006" key="3">
    <source>
        <dbReference type="Google" id="ProtNLM"/>
    </source>
</evidence>
<protein>
    <recommendedName>
        <fullName evidence="3">TetR family transcriptional regulator</fullName>
    </recommendedName>
</protein>
<gene>
    <name evidence="1" type="ORF">ACFHYQ_06230</name>
</gene>
<dbReference type="Gene3D" id="1.10.357.10">
    <property type="entry name" value="Tetracycline Repressor, domain 2"/>
    <property type="match status" value="2"/>
</dbReference>
<evidence type="ECO:0000313" key="1">
    <source>
        <dbReference type="EMBL" id="MFC0861888.1"/>
    </source>
</evidence>
<accession>A0ABV6U0F7</accession>
<organism evidence="1 2">
    <name type="scientific">Sphaerimonospora cavernae</name>
    <dbReference type="NCBI Taxonomy" id="1740611"/>
    <lineage>
        <taxon>Bacteria</taxon>
        <taxon>Bacillati</taxon>
        <taxon>Actinomycetota</taxon>
        <taxon>Actinomycetes</taxon>
        <taxon>Streptosporangiales</taxon>
        <taxon>Streptosporangiaceae</taxon>
        <taxon>Sphaerimonospora</taxon>
    </lineage>
</organism>
<evidence type="ECO:0000313" key="2">
    <source>
        <dbReference type="Proteomes" id="UP001589870"/>
    </source>
</evidence>
<dbReference type="EMBL" id="JBHMQT010000006">
    <property type="protein sequence ID" value="MFC0861888.1"/>
    <property type="molecule type" value="Genomic_DNA"/>
</dbReference>